<dbReference type="RefSeq" id="WP_189538785.1">
    <property type="nucleotide sequence ID" value="NZ_BMZD01000001.1"/>
</dbReference>
<dbReference type="Proteomes" id="UP000634139">
    <property type="component" value="Unassembled WGS sequence"/>
</dbReference>
<evidence type="ECO:0000256" key="3">
    <source>
        <dbReference type="ARBA" id="ARBA00022692"/>
    </source>
</evidence>
<comment type="subcellular location">
    <subcellularLocation>
        <location evidence="1">Cell membrane</location>
        <topology evidence="1">Multi-pass membrane protein</topology>
    </subcellularLocation>
</comment>
<keyword evidence="4 6" id="KW-1133">Transmembrane helix</keyword>
<feature type="transmembrane region" description="Helical" evidence="6">
    <location>
        <begin position="287"/>
        <end position="313"/>
    </location>
</feature>
<keyword evidence="3 6" id="KW-0812">Transmembrane</keyword>
<comment type="caution">
    <text evidence="8">The sequence shown here is derived from an EMBL/GenBank/DDBJ whole genome shotgun (WGS) entry which is preliminary data.</text>
</comment>
<reference evidence="8" key="1">
    <citation type="journal article" date="2014" name="Int. J. Syst. Evol. Microbiol.">
        <title>Complete genome sequence of Corynebacterium casei LMG S-19264T (=DSM 44701T), isolated from a smear-ripened cheese.</title>
        <authorList>
            <consortium name="US DOE Joint Genome Institute (JGI-PGF)"/>
            <person name="Walter F."/>
            <person name="Albersmeier A."/>
            <person name="Kalinowski J."/>
            <person name="Ruckert C."/>
        </authorList>
    </citation>
    <scope>NUCLEOTIDE SEQUENCE</scope>
    <source>
        <strain evidence="8">KCTC 32422</strain>
    </source>
</reference>
<dbReference type="EMBL" id="BMZD01000001">
    <property type="protein sequence ID" value="GGZ88811.1"/>
    <property type="molecule type" value="Genomic_DNA"/>
</dbReference>
<dbReference type="AlphaFoldDB" id="A0A918R9P0"/>
<evidence type="ECO:0000256" key="5">
    <source>
        <dbReference type="ARBA" id="ARBA00023136"/>
    </source>
</evidence>
<dbReference type="InterPro" id="IPR018076">
    <property type="entry name" value="T2SS_GspF_dom"/>
</dbReference>
<dbReference type="PANTHER" id="PTHR35007:SF2">
    <property type="entry name" value="PILUS ASSEMBLE PROTEIN"/>
    <property type="match status" value="1"/>
</dbReference>
<evidence type="ECO:0000256" key="1">
    <source>
        <dbReference type="ARBA" id="ARBA00004651"/>
    </source>
</evidence>
<evidence type="ECO:0000256" key="2">
    <source>
        <dbReference type="ARBA" id="ARBA00022475"/>
    </source>
</evidence>
<gene>
    <name evidence="8" type="ORF">GCM10011617_04710</name>
</gene>
<sequence>MLDLIVTNPLARLAALAAIFLVVIAGIYAAANWFSHRLAVRGQLRQIGGNGDGSSVLRPASLRADATAGAWERLAAAIEAAGLDLTDTKSERLTARLRAAGYASPAAPRIYTLTRLIGVFVLPLGYVMMAYSAAEPPPFLKVYLIGAVLALIGLYIPSLFIQAKADRRRDELLRGFPDCLDLLIICVESGLSIEAAMDRVGREMVFSHPLISEMLSLTTLQLRAGASREDAFRKLGEAAGVDEIRSFTTLVIQSDKLGTSIATTLRVYAAEMRERRQLRAEERAHRLPVLISIPLVVCMLPVMIGVLMLPAVVRLVKTIFPMMMGG</sequence>
<proteinExistence type="predicted"/>
<accession>A0A918R9P0</accession>
<dbReference type="Pfam" id="PF00482">
    <property type="entry name" value="T2SSF"/>
    <property type="match status" value="1"/>
</dbReference>
<feature type="transmembrane region" description="Helical" evidence="6">
    <location>
        <begin position="12"/>
        <end position="35"/>
    </location>
</feature>
<feature type="transmembrane region" description="Helical" evidence="6">
    <location>
        <begin position="116"/>
        <end position="134"/>
    </location>
</feature>
<protein>
    <recommendedName>
        <fullName evidence="7">Type II secretion system protein GspF domain-containing protein</fullName>
    </recommendedName>
</protein>
<dbReference type="GO" id="GO:0005886">
    <property type="term" value="C:plasma membrane"/>
    <property type="evidence" value="ECO:0007669"/>
    <property type="project" value="UniProtKB-SubCell"/>
</dbReference>
<keyword evidence="9" id="KW-1185">Reference proteome</keyword>
<reference evidence="8" key="2">
    <citation type="submission" date="2020-09" db="EMBL/GenBank/DDBJ databases">
        <authorList>
            <person name="Sun Q."/>
            <person name="Kim S."/>
        </authorList>
    </citation>
    <scope>NUCLEOTIDE SEQUENCE</scope>
    <source>
        <strain evidence="8">KCTC 32422</strain>
    </source>
</reference>
<organism evidence="8 9">
    <name type="scientific">Novosphingobium arvoryzae</name>
    <dbReference type="NCBI Taxonomy" id="1256514"/>
    <lineage>
        <taxon>Bacteria</taxon>
        <taxon>Pseudomonadati</taxon>
        <taxon>Pseudomonadota</taxon>
        <taxon>Alphaproteobacteria</taxon>
        <taxon>Sphingomonadales</taxon>
        <taxon>Sphingomonadaceae</taxon>
        <taxon>Novosphingobium</taxon>
    </lineage>
</organism>
<evidence type="ECO:0000259" key="7">
    <source>
        <dbReference type="Pfam" id="PF00482"/>
    </source>
</evidence>
<evidence type="ECO:0000256" key="6">
    <source>
        <dbReference type="SAM" id="Phobius"/>
    </source>
</evidence>
<feature type="transmembrane region" description="Helical" evidence="6">
    <location>
        <begin position="140"/>
        <end position="161"/>
    </location>
</feature>
<feature type="domain" description="Type II secretion system protein GspF" evidence="7">
    <location>
        <begin position="180"/>
        <end position="308"/>
    </location>
</feature>
<dbReference type="PANTHER" id="PTHR35007">
    <property type="entry name" value="INTEGRAL MEMBRANE PROTEIN-RELATED"/>
    <property type="match status" value="1"/>
</dbReference>
<keyword evidence="5 6" id="KW-0472">Membrane</keyword>
<evidence type="ECO:0000256" key="4">
    <source>
        <dbReference type="ARBA" id="ARBA00022989"/>
    </source>
</evidence>
<keyword evidence="2" id="KW-1003">Cell membrane</keyword>
<evidence type="ECO:0000313" key="9">
    <source>
        <dbReference type="Proteomes" id="UP000634139"/>
    </source>
</evidence>
<name>A0A918R9P0_9SPHN</name>
<evidence type="ECO:0000313" key="8">
    <source>
        <dbReference type="EMBL" id="GGZ88811.1"/>
    </source>
</evidence>